<dbReference type="AlphaFoldDB" id="A0A484MKA4"/>
<organism evidence="3 4">
    <name type="scientific">Cuscuta campestris</name>
    <dbReference type="NCBI Taxonomy" id="132261"/>
    <lineage>
        <taxon>Eukaryota</taxon>
        <taxon>Viridiplantae</taxon>
        <taxon>Streptophyta</taxon>
        <taxon>Embryophyta</taxon>
        <taxon>Tracheophyta</taxon>
        <taxon>Spermatophyta</taxon>
        <taxon>Magnoliopsida</taxon>
        <taxon>eudicotyledons</taxon>
        <taxon>Gunneridae</taxon>
        <taxon>Pentapetalae</taxon>
        <taxon>asterids</taxon>
        <taxon>lamiids</taxon>
        <taxon>Solanales</taxon>
        <taxon>Convolvulaceae</taxon>
        <taxon>Cuscuteae</taxon>
        <taxon>Cuscuta</taxon>
        <taxon>Cuscuta subgen. Grammica</taxon>
        <taxon>Cuscuta sect. Cleistogrammica</taxon>
    </lineage>
</organism>
<accession>A0A484MKA4</accession>
<evidence type="ECO:0000313" key="4">
    <source>
        <dbReference type="Proteomes" id="UP000595140"/>
    </source>
</evidence>
<reference evidence="3 4" key="1">
    <citation type="submission" date="2018-04" db="EMBL/GenBank/DDBJ databases">
        <authorList>
            <person name="Vogel A."/>
        </authorList>
    </citation>
    <scope>NUCLEOTIDE SEQUENCE [LARGE SCALE GENOMIC DNA]</scope>
</reference>
<dbReference type="PANTHER" id="PTHR35297:SF2">
    <property type="entry name" value="PROTEIN, PUTATIVE-RELATED"/>
    <property type="match status" value="1"/>
</dbReference>
<dbReference type="Proteomes" id="UP000595140">
    <property type="component" value="Unassembled WGS sequence"/>
</dbReference>
<feature type="transmembrane region" description="Helical" evidence="2">
    <location>
        <begin position="59"/>
        <end position="77"/>
    </location>
</feature>
<dbReference type="EMBL" id="OOIL02003813">
    <property type="protein sequence ID" value="VFQ89393.1"/>
    <property type="molecule type" value="Genomic_DNA"/>
</dbReference>
<dbReference type="PANTHER" id="PTHR35297">
    <property type="entry name" value="PROTEIN, PUTATIVE-RELATED"/>
    <property type="match status" value="1"/>
</dbReference>
<keyword evidence="2" id="KW-0812">Transmembrane</keyword>
<gene>
    <name evidence="3" type="ORF">CCAM_LOCUS31169</name>
</gene>
<evidence type="ECO:0000256" key="1">
    <source>
        <dbReference type="SAM" id="MobiDB-lite"/>
    </source>
</evidence>
<keyword evidence="4" id="KW-1185">Reference proteome</keyword>
<feature type="region of interest" description="Disordered" evidence="1">
    <location>
        <begin position="1"/>
        <end position="26"/>
    </location>
</feature>
<proteinExistence type="predicted"/>
<name>A0A484MKA4_9ASTE</name>
<keyword evidence="2" id="KW-0472">Membrane</keyword>
<evidence type="ECO:0000256" key="2">
    <source>
        <dbReference type="SAM" id="Phobius"/>
    </source>
</evidence>
<evidence type="ECO:0000313" key="3">
    <source>
        <dbReference type="EMBL" id="VFQ89393.1"/>
    </source>
</evidence>
<dbReference type="OrthoDB" id="783427at2759"/>
<protein>
    <submittedName>
        <fullName evidence="3">Uncharacterized protein</fullName>
    </submittedName>
</protein>
<sequence length="144" mass="15614">MHRQSLGSPGSKLHHAQGGRDDASSAGVTAADSFVSIQVNYAGEDEERKSAKHLSKSEYFVHLIPVLILICFLILYLSSRTPSENEMAQFRGFKAFPKPEVDAAETGNAVDNFPKIVDIGRGDILAIGRPRNLLGKGRHAGRGK</sequence>
<keyword evidence="2" id="KW-1133">Transmembrane helix</keyword>